<dbReference type="WBParaSite" id="SMUV_0000011401-mRNA-1">
    <property type="protein sequence ID" value="SMUV_0000011401-mRNA-1"/>
    <property type="gene ID" value="SMUV_0000011401"/>
</dbReference>
<evidence type="ECO:0000313" key="1">
    <source>
        <dbReference type="Proteomes" id="UP000046393"/>
    </source>
</evidence>
<dbReference type="AlphaFoldDB" id="A0A0N5A7U7"/>
<accession>A0A0N5A7U7</accession>
<proteinExistence type="predicted"/>
<keyword evidence="1" id="KW-1185">Reference proteome</keyword>
<reference evidence="2" key="1">
    <citation type="submission" date="2017-02" db="UniProtKB">
        <authorList>
            <consortium name="WormBaseParasite"/>
        </authorList>
    </citation>
    <scope>IDENTIFICATION</scope>
</reference>
<sequence length="316" mass="36346">MCSYADHLKMRAVCKKWNNIYERFFCASTSVLRMKITAKNGQYTLLGWSESSRKLVETDANILRRIIKRTKLCKSDTVKDTGLLILEDDANNDMILDLILKQCWEIRHFEIMGVATAVSDKELYRFIRQQNRISEQCTMEDGVVEDGLISDKLLSVFDVSKLYFEVILKESCAKCSFNCGISDKSLGLIFKPNMRHMIPYPLGASITLAGIKRSLQKFFGTDWEAESIAPSYVYDKQNNRIPKKGFYSCELETHLNSNVRLYSVACLEFDGVEKRCFLEDGSQSSPKKMRRTAKRGRVYFLSRSNERCFLVKIGIV</sequence>
<evidence type="ECO:0000313" key="2">
    <source>
        <dbReference type="WBParaSite" id="SMUV_0000011401-mRNA-1"/>
    </source>
</evidence>
<name>A0A0N5A7U7_9BILA</name>
<protein>
    <submittedName>
        <fullName evidence="2">F-box domain-containing protein</fullName>
    </submittedName>
</protein>
<dbReference type="Proteomes" id="UP000046393">
    <property type="component" value="Unplaced"/>
</dbReference>
<organism evidence="1 2">
    <name type="scientific">Syphacia muris</name>
    <dbReference type="NCBI Taxonomy" id="451379"/>
    <lineage>
        <taxon>Eukaryota</taxon>
        <taxon>Metazoa</taxon>
        <taxon>Ecdysozoa</taxon>
        <taxon>Nematoda</taxon>
        <taxon>Chromadorea</taxon>
        <taxon>Rhabditida</taxon>
        <taxon>Spirurina</taxon>
        <taxon>Oxyuridomorpha</taxon>
        <taxon>Oxyuroidea</taxon>
        <taxon>Oxyuridae</taxon>
        <taxon>Syphacia</taxon>
    </lineage>
</organism>